<sequence length="185" mass="20757">MSLKQAYLCLEDRYGDMARTRTASLSGQQPEPLVAAPTRGKIQEKFLPITPREDYRRQFGILQQGSMSVTQYEIRFVDLTRHALILLSTDRERVRRFIYGLIHPIRLQMAKEARGELSFQTATNVARQIEMPAYSAPSAPISAPPIQSYHYGYPTRSGLNFSSHNTSTNMALNNAIDPPGNVIAG</sequence>
<evidence type="ECO:0000313" key="2">
    <source>
        <dbReference type="RefSeq" id="XP_009774078.1"/>
    </source>
</evidence>
<keyword evidence="1" id="KW-1185">Reference proteome</keyword>
<protein>
    <submittedName>
        <fullName evidence="2">Uncharacterized protein LOC104224188</fullName>
    </submittedName>
</protein>
<accession>A0A1U7W641</accession>
<name>A0A1U7W641_NICSY</name>
<reference evidence="2" key="2">
    <citation type="submission" date="2025-08" db="UniProtKB">
        <authorList>
            <consortium name="RefSeq"/>
        </authorList>
    </citation>
    <scope>IDENTIFICATION</scope>
    <source>
        <tissue evidence="2">Leaf</tissue>
    </source>
</reference>
<evidence type="ECO:0000313" key="1">
    <source>
        <dbReference type="Proteomes" id="UP000189701"/>
    </source>
</evidence>
<dbReference type="Proteomes" id="UP000189701">
    <property type="component" value="Unplaced"/>
</dbReference>
<dbReference type="RefSeq" id="XP_009774078.1">
    <property type="nucleotide sequence ID" value="XM_009775776.1"/>
</dbReference>
<reference evidence="1" key="1">
    <citation type="journal article" date="2013" name="Genome Biol.">
        <title>Reference genomes and transcriptomes of Nicotiana sylvestris and Nicotiana tomentosiformis.</title>
        <authorList>
            <person name="Sierro N."/>
            <person name="Battey J.N."/>
            <person name="Ouadi S."/>
            <person name="Bovet L."/>
            <person name="Goepfert S."/>
            <person name="Bakaher N."/>
            <person name="Peitsch M.C."/>
            <person name="Ivanov N.V."/>
        </authorList>
    </citation>
    <scope>NUCLEOTIDE SEQUENCE [LARGE SCALE GENOMIC DNA]</scope>
</reference>
<proteinExistence type="predicted"/>
<dbReference type="AlphaFoldDB" id="A0A1U7W641"/>
<gene>
    <name evidence="2" type="primary">LOC104224188</name>
</gene>
<organism evidence="1 2">
    <name type="scientific">Nicotiana sylvestris</name>
    <name type="common">Wood tobacco</name>
    <name type="synonym">South American tobacco</name>
    <dbReference type="NCBI Taxonomy" id="4096"/>
    <lineage>
        <taxon>Eukaryota</taxon>
        <taxon>Viridiplantae</taxon>
        <taxon>Streptophyta</taxon>
        <taxon>Embryophyta</taxon>
        <taxon>Tracheophyta</taxon>
        <taxon>Spermatophyta</taxon>
        <taxon>Magnoliopsida</taxon>
        <taxon>eudicotyledons</taxon>
        <taxon>Gunneridae</taxon>
        <taxon>Pentapetalae</taxon>
        <taxon>asterids</taxon>
        <taxon>lamiids</taxon>
        <taxon>Solanales</taxon>
        <taxon>Solanaceae</taxon>
        <taxon>Nicotianoideae</taxon>
        <taxon>Nicotianeae</taxon>
        <taxon>Nicotiana</taxon>
    </lineage>
</organism>